<proteinExistence type="predicted"/>
<organism evidence="2 3">
    <name type="scientific">Dictyostelium purpureum</name>
    <name type="common">Slime mold</name>
    <dbReference type="NCBI Taxonomy" id="5786"/>
    <lineage>
        <taxon>Eukaryota</taxon>
        <taxon>Amoebozoa</taxon>
        <taxon>Evosea</taxon>
        <taxon>Eumycetozoa</taxon>
        <taxon>Dictyostelia</taxon>
        <taxon>Dictyosteliales</taxon>
        <taxon>Dictyosteliaceae</taxon>
        <taxon>Dictyostelium</taxon>
    </lineage>
</organism>
<dbReference type="eggNOG" id="ENOG502RHM1">
    <property type="taxonomic scope" value="Eukaryota"/>
</dbReference>
<reference evidence="3" key="1">
    <citation type="journal article" date="2011" name="Genome Biol.">
        <title>Comparative genomics of the social amoebae Dictyostelium discoideum and Dictyostelium purpureum.</title>
        <authorList>
            <consortium name="US DOE Joint Genome Institute (JGI-PGF)"/>
            <person name="Sucgang R."/>
            <person name="Kuo A."/>
            <person name="Tian X."/>
            <person name="Salerno W."/>
            <person name="Parikh A."/>
            <person name="Feasley C.L."/>
            <person name="Dalin E."/>
            <person name="Tu H."/>
            <person name="Huang E."/>
            <person name="Barry K."/>
            <person name="Lindquist E."/>
            <person name="Shapiro H."/>
            <person name="Bruce D."/>
            <person name="Schmutz J."/>
            <person name="Salamov A."/>
            <person name="Fey P."/>
            <person name="Gaudet P."/>
            <person name="Anjard C."/>
            <person name="Babu M.M."/>
            <person name="Basu S."/>
            <person name="Bushmanova Y."/>
            <person name="van der Wel H."/>
            <person name="Katoh-Kurasawa M."/>
            <person name="Dinh C."/>
            <person name="Coutinho P.M."/>
            <person name="Saito T."/>
            <person name="Elias M."/>
            <person name="Schaap P."/>
            <person name="Kay R.R."/>
            <person name="Henrissat B."/>
            <person name="Eichinger L."/>
            <person name="Rivero F."/>
            <person name="Putnam N.H."/>
            <person name="West C.M."/>
            <person name="Loomis W.F."/>
            <person name="Chisholm R.L."/>
            <person name="Shaulsky G."/>
            <person name="Strassmann J.E."/>
            <person name="Queller D.C."/>
            <person name="Kuspa A."/>
            <person name="Grigoriev I.V."/>
        </authorList>
    </citation>
    <scope>NUCLEOTIDE SEQUENCE [LARGE SCALE GENOMIC DNA]</scope>
    <source>
        <strain evidence="3">QSDP1</strain>
    </source>
</reference>
<dbReference type="STRING" id="5786.F0ZMB7"/>
<protein>
    <recommendedName>
        <fullName evidence="1">Peptidase S53 activation domain-containing protein</fullName>
    </recommendedName>
</protein>
<dbReference type="FunCoup" id="F0ZMB7">
    <property type="interactions" value="5"/>
</dbReference>
<dbReference type="EMBL" id="GL871078">
    <property type="protein sequence ID" value="EGC34916.1"/>
    <property type="molecule type" value="Genomic_DNA"/>
</dbReference>
<dbReference type="OrthoDB" id="409122at2759"/>
<dbReference type="PANTHER" id="PTHR14218:SF15">
    <property type="entry name" value="TRIPEPTIDYL-PEPTIDASE 1"/>
    <property type="match status" value="1"/>
</dbReference>
<dbReference type="KEGG" id="dpp:DICPUDRAFT_152810"/>
<keyword evidence="3" id="KW-1185">Reference proteome</keyword>
<gene>
    <name evidence="2" type="ORF">DICPUDRAFT_152810</name>
</gene>
<dbReference type="RefSeq" id="XP_003288549.1">
    <property type="nucleotide sequence ID" value="XM_003288501.1"/>
</dbReference>
<evidence type="ECO:0000259" key="1">
    <source>
        <dbReference type="SMART" id="SM00944"/>
    </source>
</evidence>
<dbReference type="AlphaFoldDB" id="F0ZMB7"/>
<dbReference type="SMART" id="SM00944">
    <property type="entry name" value="Pro-kuma_activ"/>
    <property type="match status" value="1"/>
</dbReference>
<dbReference type="GO" id="GO:0008236">
    <property type="term" value="F:serine-type peptidase activity"/>
    <property type="evidence" value="ECO:0007669"/>
    <property type="project" value="InterPro"/>
</dbReference>
<dbReference type="Proteomes" id="UP000001064">
    <property type="component" value="Unassembled WGS sequence"/>
</dbReference>
<dbReference type="InterPro" id="IPR050819">
    <property type="entry name" value="Tripeptidyl-peptidase_I"/>
</dbReference>
<dbReference type="SUPFAM" id="SSF54897">
    <property type="entry name" value="Protease propeptides/inhibitors"/>
    <property type="match status" value="1"/>
</dbReference>
<dbReference type="GeneID" id="10501982"/>
<dbReference type="CDD" id="cd11377">
    <property type="entry name" value="Pro-peptidase_S53"/>
    <property type="match status" value="1"/>
</dbReference>
<dbReference type="InParanoid" id="F0ZMB7"/>
<name>F0ZMB7_DICPU</name>
<feature type="domain" description="Peptidase S53 activation" evidence="1">
    <location>
        <begin position="20"/>
        <end position="161"/>
    </location>
</feature>
<sequence>MSTNLQQQPHRIPDKIPHFAKYTQDVGLADPSSEINFSLVLKIRNADWIEHQLKDVSDPKSKNYGKHLGQDEIESMTRPTQQHFDKVTNFLQSQGIQSTRDGDNLKVKTTVDKVQKLFSTQIHKFAQPSGNKDDTIFKGEGGFKIPTDISDCGDLVGYVPAQTRKI</sequence>
<dbReference type="OMA" id="QIHKFTQ"/>
<accession>F0ZMB7</accession>
<dbReference type="InterPro" id="IPR015366">
    <property type="entry name" value="S53_propep"/>
</dbReference>
<dbReference type="VEuPathDB" id="AmoebaDB:DICPUDRAFT_152810"/>
<dbReference type="PANTHER" id="PTHR14218">
    <property type="entry name" value="PROTEASE S8 TRIPEPTIDYL PEPTIDASE I CLN2"/>
    <property type="match status" value="1"/>
</dbReference>
<dbReference type="Pfam" id="PF09286">
    <property type="entry name" value="Pro-kuma_activ"/>
    <property type="match status" value="1"/>
</dbReference>
<evidence type="ECO:0000313" key="3">
    <source>
        <dbReference type="Proteomes" id="UP000001064"/>
    </source>
</evidence>
<evidence type="ECO:0000313" key="2">
    <source>
        <dbReference type="EMBL" id="EGC34916.1"/>
    </source>
</evidence>